<dbReference type="InterPro" id="IPR045229">
    <property type="entry name" value="TPP_enz"/>
</dbReference>
<dbReference type="PANTHER" id="PTHR18968">
    <property type="entry name" value="THIAMINE PYROPHOSPHATE ENZYMES"/>
    <property type="match status" value="1"/>
</dbReference>
<keyword evidence="8" id="KW-1185">Reference proteome</keyword>
<feature type="domain" description="Thiamine pyrophosphate enzyme TPP-binding" evidence="5">
    <location>
        <begin position="389"/>
        <end position="535"/>
    </location>
</feature>
<dbReference type="Pfam" id="PF02775">
    <property type="entry name" value="TPP_enzyme_C"/>
    <property type="match status" value="1"/>
</dbReference>
<evidence type="ECO:0000313" key="7">
    <source>
        <dbReference type="EMBL" id="MFB9949019.1"/>
    </source>
</evidence>
<organism evidence="7 8">
    <name type="scientific">Rhizobium puerariae</name>
    <dbReference type="NCBI Taxonomy" id="1585791"/>
    <lineage>
        <taxon>Bacteria</taxon>
        <taxon>Pseudomonadati</taxon>
        <taxon>Pseudomonadota</taxon>
        <taxon>Alphaproteobacteria</taxon>
        <taxon>Hyphomicrobiales</taxon>
        <taxon>Rhizobiaceae</taxon>
        <taxon>Rhizobium/Agrobacterium group</taxon>
        <taxon>Rhizobium</taxon>
    </lineage>
</organism>
<dbReference type="Gene3D" id="3.40.50.1220">
    <property type="entry name" value="TPP-binding domain"/>
    <property type="match status" value="1"/>
</dbReference>
<dbReference type="Pfam" id="PF00205">
    <property type="entry name" value="TPP_enzyme_M"/>
    <property type="match status" value="1"/>
</dbReference>
<dbReference type="InterPro" id="IPR012001">
    <property type="entry name" value="Thiamin_PyroP_enz_TPP-bd_dom"/>
</dbReference>
<evidence type="ECO:0000259" key="4">
    <source>
        <dbReference type="Pfam" id="PF00205"/>
    </source>
</evidence>
<protein>
    <submittedName>
        <fullName evidence="7">Thiamine pyrophosphate-binding protein</fullName>
    </submittedName>
</protein>
<dbReference type="CDD" id="cd07035">
    <property type="entry name" value="TPP_PYR_POX_like"/>
    <property type="match status" value="1"/>
</dbReference>
<comment type="similarity">
    <text evidence="1 3">Belongs to the TPP enzyme family.</text>
</comment>
<dbReference type="InterPro" id="IPR011766">
    <property type="entry name" value="TPP_enzyme_TPP-bd"/>
</dbReference>
<evidence type="ECO:0000313" key="8">
    <source>
        <dbReference type="Proteomes" id="UP001589692"/>
    </source>
</evidence>
<dbReference type="InterPro" id="IPR012000">
    <property type="entry name" value="Thiamin_PyroP_enz_cen_dom"/>
</dbReference>
<dbReference type="RefSeq" id="WP_377260120.1">
    <property type="nucleotide sequence ID" value="NZ_JBHMAA010000011.1"/>
</dbReference>
<reference evidence="7 8" key="1">
    <citation type="submission" date="2024-09" db="EMBL/GenBank/DDBJ databases">
        <authorList>
            <person name="Sun Q."/>
            <person name="Mori K."/>
        </authorList>
    </citation>
    <scope>NUCLEOTIDE SEQUENCE [LARGE SCALE GENOMIC DNA]</scope>
    <source>
        <strain evidence="7 8">TBRC 4938</strain>
    </source>
</reference>
<evidence type="ECO:0000259" key="5">
    <source>
        <dbReference type="Pfam" id="PF02775"/>
    </source>
</evidence>
<comment type="caution">
    <text evidence="7">The sequence shown here is derived from an EMBL/GenBank/DDBJ whole genome shotgun (WGS) entry which is preliminary data.</text>
</comment>
<feature type="domain" description="Thiamine pyrophosphate enzyme N-terminal TPP-binding" evidence="6">
    <location>
        <begin position="9"/>
        <end position="120"/>
    </location>
</feature>
<dbReference type="Gene3D" id="3.40.50.970">
    <property type="match status" value="2"/>
</dbReference>
<accession>A0ABV6AEH4</accession>
<dbReference type="Proteomes" id="UP001589692">
    <property type="component" value="Unassembled WGS sequence"/>
</dbReference>
<dbReference type="Pfam" id="PF02776">
    <property type="entry name" value="TPP_enzyme_N"/>
    <property type="match status" value="1"/>
</dbReference>
<dbReference type="InterPro" id="IPR029061">
    <property type="entry name" value="THDP-binding"/>
</dbReference>
<sequence length="546" mass="57297">MNGGQSSRTVHEVVADTLAACGAECLFGLIGDGNLFMVDSFVRSKKGRYIPATHEAAAVLMALGHAQRTGRTGVATITHGPALTNALTALTEGVKGGIPLVLVCGDTPPDNLQHLQKINQRELIAAAGAGFVELRKPETVAEDIATAFRRACLERRPVVLNMRVDLQWEPSSSIPMKLRMPETRALVPTSADLDEALGIIASARRPIILAGRGAAGTEAREALIRLSRQIEAPLTTTLKASGLFEGEAWNLGVFGGLSHPVAVELIMQSDCIIAFGASLSRHTTESGSFVRGKCVIQIMSRATDLATNVVPQIGIVGDPALTADIMCEMLRGAEIEPSGFATGEAPKLENVIAQAAGRQDNLPDGVVDLDTALVKLNEAVPSDRTLVTDLGRFVTTAWLAFPVRAPEKFIHTVHFGAIGFGLGQAIGAAVGSAGEPTVMVAGDGGFMLGGLSEISTAVREKLDLIIVICNDASYGAEHIQFTNRSMSPALSLIGSPDFAGIARSMGAAGISVRSAKDIETACEAVRQRSGPLLIDLKLGANHVPMR</sequence>
<dbReference type="InterPro" id="IPR029035">
    <property type="entry name" value="DHS-like_NAD/FAD-binding_dom"/>
</dbReference>
<evidence type="ECO:0000259" key="6">
    <source>
        <dbReference type="Pfam" id="PF02776"/>
    </source>
</evidence>
<dbReference type="EMBL" id="JBHMAA010000011">
    <property type="protein sequence ID" value="MFB9949019.1"/>
    <property type="molecule type" value="Genomic_DNA"/>
</dbReference>
<evidence type="ECO:0000256" key="1">
    <source>
        <dbReference type="ARBA" id="ARBA00007812"/>
    </source>
</evidence>
<dbReference type="SUPFAM" id="SSF52518">
    <property type="entry name" value="Thiamin diphosphate-binding fold (THDP-binding)"/>
    <property type="match status" value="2"/>
</dbReference>
<proteinExistence type="inferred from homology"/>
<dbReference type="SUPFAM" id="SSF52467">
    <property type="entry name" value="DHS-like NAD/FAD-binding domain"/>
    <property type="match status" value="1"/>
</dbReference>
<name>A0ABV6AEH4_9HYPH</name>
<dbReference type="PANTHER" id="PTHR18968:SF167">
    <property type="entry name" value="ACETOLACTATE SYNTHASE LARGE SUBUNIT ILVB2-RELATED"/>
    <property type="match status" value="1"/>
</dbReference>
<feature type="domain" description="Thiamine pyrophosphate enzyme central" evidence="4">
    <location>
        <begin position="193"/>
        <end position="323"/>
    </location>
</feature>
<evidence type="ECO:0000256" key="2">
    <source>
        <dbReference type="ARBA" id="ARBA00023052"/>
    </source>
</evidence>
<gene>
    <name evidence="7" type="ORF">ACFFP0_09190</name>
</gene>
<keyword evidence="2 3" id="KW-0786">Thiamine pyrophosphate</keyword>
<evidence type="ECO:0000256" key="3">
    <source>
        <dbReference type="RuleBase" id="RU362132"/>
    </source>
</evidence>
<dbReference type="CDD" id="cd00568">
    <property type="entry name" value="TPP_enzymes"/>
    <property type="match status" value="1"/>
</dbReference>